<dbReference type="InterPro" id="IPR012340">
    <property type="entry name" value="NA-bd_OB-fold"/>
</dbReference>
<dbReference type="InterPro" id="IPR014143">
    <property type="entry name" value="NHEJ_ligase_prk"/>
</dbReference>
<dbReference type="AlphaFoldDB" id="A0AAP2GLB0"/>
<dbReference type="EMBL" id="JAHESF010000036">
    <property type="protein sequence ID" value="MBT1700206.1"/>
    <property type="molecule type" value="Genomic_DNA"/>
</dbReference>
<dbReference type="PANTHER" id="PTHR42705:SF3">
    <property type="entry name" value="ATP-DEPENDENT DNA LIGASE"/>
    <property type="match status" value="1"/>
</dbReference>
<dbReference type="NCBIfam" id="TIGR02778">
    <property type="entry name" value="ligD_pol"/>
    <property type="match status" value="1"/>
</dbReference>
<dbReference type="Gene3D" id="3.90.920.10">
    <property type="entry name" value="DNA primase, PRIM domain"/>
    <property type="match status" value="1"/>
</dbReference>
<dbReference type="NCBIfam" id="TIGR02779">
    <property type="entry name" value="NHEJ_ligase_lig"/>
    <property type="match status" value="1"/>
</dbReference>
<dbReference type="Pfam" id="PF04679">
    <property type="entry name" value="DNA_ligase_A_C"/>
    <property type="match status" value="1"/>
</dbReference>
<dbReference type="PROSITE" id="PS00333">
    <property type="entry name" value="DNA_LIGASE_A2"/>
    <property type="match status" value="1"/>
</dbReference>
<evidence type="ECO:0000313" key="24">
    <source>
        <dbReference type="Proteomes" id="UP001319200"/>
    </source>
</evidence>
<evidence type="ECO:0000256" key="1">
    <source>
        <dbReference type="ARBA" id="ARBA00001936"/>
    </source>
</evidence>
<evidence type="ECO:0000256" key="19">
    <source>
        <dbReference type="ARBA" id="ARBA00029943"/>
    </source>
</evidence>
<keyword evidence="12" id="KW-0067">ATP-binding</keyword>
<evidence type="ECO:0000256" key="16">
    <source>
        <dbReference type="ARBA" id="ARBA00023204"/>
    </source>
</evidence>
<dbReference type="GO" id="GO:0006281">
    <property type="term" value="P:DNA repair"/>
    <property type="evidence" value="ECO:0007669"/>
    <property type="project" value="UniProtKB-KW"/>
</dbReference>
<dbReference type="PANTHER" id="PTHR42705">
    <property type="entry name" value="BIFUNCTIONAL NON-HOMOLOGOUS END JOINING PROTEIN LIGD"/>
    <property type="match status" value="1"/>
</dbReference>
<name>A0AAP2GLB0_9BACT</name>
<dbReference type="Pfam" id="PF13298">
    <property type="entry name" value="LigD_N"/>
    <property type="match status" value="1"/>
</dbReference>
<dbReference type="SUPFAM" id="SSF56091">
    <property type="entry name" value="DNA ligase/mRNA capping enzyme, catalytic domain"/>
    <property type="match status" value="1"/>
</dbReference>
<evidence type="ECO:0000256" key="10">
    <source>
        <dbReference type="ARBA" id="ARBA00022801"/>
    </source>
</evidence>
<dbReference type="GO" id="GO:0003887">
    <property type="term" value="F:DNA-directed DNA polymerase activity"/>
    <property type="evidence" value="ECO:0007669"/>
    <property type="project" value="UniProtKB-KW"/>
</dbReference>
<comment type="catalytic activity">
    <reaction evidence="20">
        <text>ATP + (deoxyribonucleotide)n-3'-hydroxyl + 5'-phospho-(deoxyribonucleotide)m = (deoxyribonucleotide)n+m + AMP + diphosphate.</text>
        <dbReference type="EC" id="6.5.1.1"/>
    </reaction>
</comment>
<dbReference type="CDD" id="cd07906">
    <property type="entry name" value="Adenylation_DNA_ligase_LigD_LigC"/>
    <property type="match status" value="1"/>
</dbReference>
<evidence type="ECO:0000256" key="12">
    <source>
        <dbReference type="ARBA" id="ARBA00022840"/>
    </source>
</evidence>
<evidence type="ECO:0000256" key="17">
    <source>
        <dbReference type="ARBA" id="ARBA00023211"/>
    </source>
</evidence>
<dbReference type="GO" id="GO:0046872">
    <property type="term" value="F:metal ion binding"/>
    <property type="evidence" value="ECO:0007669"/>
    <property type="project" value="UniProtKB-KW"/>
</dbReference>
<dbReference type="Gene3D" id="3.30.1490.70">
    <property type="match status" value="1"/>
</dbReference>
<evidence type="ECO:0000256" key="14">
    <source>
        <dbReference type="ARBA" id="ARBA00023125"/>
    </source>
</evidence>
<keyword evidence="24" id="KW-1185">Reference proteome</keyword>
<feature type="region of interest" description="Disordered" evidence="21">
    <location>
        <begin position="192"/>
        <end position="246"/>
    </location>
</feature>
<dbReference type="CDD" id="cd04865">
    <property type="entry name" value="LigD_Pol_like_2"/>
    <property type="match status" value="1"/>
</dbReference>
<dbReference type="GO" id="GO:0003677">
    <property type="term" value="F:DNA binding"/>
    <property type="evidence" value="ECO:0007669"/>
    <property type="project" value="UniProtKB-KW"/>
</dbReference>
<dbReference type="Pfam" id="PF01068">
    <property type="entry name" value="DNA_ligase_A_M"/>
    <property type="match status" value="1"/>
</dbReference>
<keyword evidence="6" id="KW-0540">Nuclease</keyword>
<evidence type="ECO:0000259" key="22">
    <source>
        <dbReference type="PROSITE" id="PS50160"/>
    </source>
</evidence>
<keyword evidence="5" id="KW-0548">Nucleotidyltransferase</keyword>
<dbReference type="InterPro" id="IPR052171">
    <property type="entry name" value="NHEJ_LigD"/>
</dbReference>
<keyword evidence="14" id="KW-0238">DNA-binding</keyword>
<gene>
    <name evidence="23" type="primary">ligD</name>
    <name evidence="23" type="ORF">KK083_25180</name>
</gene>
<dbReference type="NCBIfam" id="TIGR02777">
    <property type="entry name" value="LigD_PE_dom"/>
    <property type="match status" value="1"/>
</dbReference>
<dbReference type="InterPro" id="IPR012310">
    <property type="entry name" value="DNA_ligase_ATP-dep_cent"/>
</dbReference>
<evidence type="ECO:0000256" key="13">
    <source>
        <dbReference type="ARBA" id="ARBA00022932"/>
    </source>
</evidence>
<keyword evidence="16" id="KW-0234">DNA repair</keyword>
<evidence type="ECO:0000256" key="4">
    <source>
        <dbReference type="ARBA" id="ARBA00022679"/>
    </source>
</evidence>
<keyword evidence="9" id="KW-0227">DNA damage</keyword>
<feature type="region of interest" description="Disordered" evidence="21">
    <location>
        <begin position="1"/>
        <end position="28"/>
    </location>
</feature>
<dbReference type="Proteomes" id="UP001319200">
    <property type="component" value="Unassembled WGS sequence"/>
</dbReference>
<dbReference type="Gene3D" id="3.30.470.30">
    <property type="entry name" value="DNA ligase/mRNA capping enzyme"/>
    <property type="match status" value="1"/>
</dbReference>
<dbReference type="InterPro" id="IPR016059">
    <property type="entry name" value="DNA_ligase_ATP-dep_CS"/>
</dbReference>
<dbReference type="GO" id="GO:0004527">
    <property type="term" value="F:exonuclease activity"/>
    <property type="evidence" value="ECO:0007669"/>
    <property type="project" value="UniProtKB-KW"/>
</dbReference>
<dbReference type="PROSITE" id="PS50160">
    <property type="entry name" value="DNA_LIGASE_A3"/>
    <property type="match status" value="1"/>
</dbReference>
<reference evidence="23 24" key="1">
    <citation type="submission" date="2021-05" db="EMBL/GenBank/DDBJ databases">
        <title>A Polyphasic approach of four new species of the genus Ohtaekwangia: Ohtaekwangia histidinii sp. nov., Ohtaekwangia cretensis sp. nov., Ohtaekwangia indiensis sp. nov., Ohtaekwangia reichenbachii sp. nov. from diverse environment.</title>
        <authorList>
            <person name="Octaviana S."/>
        </authorList>
    </citation>
    <scope>NUCLEOTIDE SEQUENCE [LARGE SCALE GENOMIC DNA]</scope>
    <source>
        <strain evidence="23 24">PWU4</strain>
    </source>
</reference>
<evidence type="ECO:0000256" key="21">
    <source>
        <dbReference type="SAM" id="MobiDB-lite"/>
    </source>
</evidence>
<keyword evidence="17" id="KW-0464">Manganese</keyword>
<evidence type="ECO:0000313" key="23">
    <source>
        <dbReference type="EMBL" id="MBT1700206.1"/>
    </source>
</evidence>
<keyword evidence="18" id="KW-0511">Multifunctional enzyme</keyword>
<evidence type="ECO:0000256" key="2">
    <source>
        <dbReference type="ARBA" id="ARBA00012727"/>
    </source>
</evidence>
<evidence type="ECO:0000256" key="9">
    <source>
        <dbReference type="ARBA" id="ARBA00022763"/>
    </source>
</evidence>
<evidence type="ECO:0000256" key="11">
    <source>
        <dbReference type="ARBA" id="ARBA00022839"/>
    </source>
</evidence>
<sequence>MGLTEYKRKRSFKKTPEPAGGKSSKKQQLHFVVQKHAASRLHYDFRLEMEGVLKSWAVPKGPSLNPADKRLAMMVEDHPYDYKDFEGTIPPGNYGAGTVIIWDEGTYEPLEATGTRAEQEKILLKQLEAGSLKFRMNGEKLKGEFALVRMKGKDANAWLLIKHRDAFAGDEDVTLQDKSVVSGKTIEELAEDDEAKTWKSNRTSTRAAKKTTPQKTAKKATAKKSARKTITPSTARSSPKKDPGTAVKDVLASISKKKKSAMPKDVMPMLATLVDKPFDQEGWLYEVKWDGFRAISYLQKGDAEIRSRNNKDMSAKFYPVLDALKQWPVNAVVDGEIIVVNEKGIPDFNALQEWRSEADGQLIYYMFDILWLDGYDLMKVPLAERKETLKQILPQHDMLRLSESFAINGTEFFQMANRMDLEGMLAKKADSVYTPDARSKNWLKIKTEKHQEAVIGGYTRNENTSKLFSALLMGVYEQGKLVSIGPVGTGFTTAMQKELLEKMKPLETSVCPFAVTPDYNKPSRFRPNPPKAEVTWLKPKLVAEVAYRSTGADGSMRHPSFRGLREDKNVKDVKREQPVPAEEIVQENGGAPQIITAVGKRERKTLLNPTDETQVRNINGHELKFTNLSKVFWPEIGITKRDMLNYYYQVAPYMLPYMKDRPQTLNRFPNGIHGESFYQKDVTGKVPGWIETYKYFSEGDQRQKHFMVCTDEASLLYIASLGCIEMNPWSSRVQSPDHPDWCIIDLDPDKRNTFDQVIEAAQVTKQVLDALEIPSWCKTSGSTGLHIFIPLGAKYTYEDSKEFARALVKIVHSQIPSFTSIERKVSDRKGNMYLDFLQNRPQATLAGPYSLRPKPGAPVSMPLHWDEVKKGLNILDFTIKNAMSRLKETGDLFEGVLGEGVNMKTALKAMHQAFKDAGV</sequence>
<dbReference type="InterPro" id="IPR014144">
    <property type="entry name" value="LigD_PE_domain"/>
</dbReference>
<dbReference type="SUPFAM" id="SSF50249">
    <property type="entry name" value="Nucleic acid-binding proteins"/>
    <property type="match status" value="1"/>
</dbReference>
<proteinExistence type="predicted"/>
<keyword evidence="4" id="KW-0808">Transferase</keyword>
<dbReference type="InterPro" id="IPR014146">
    <property type="entry name" value="LigD_ligase_dom"/>
</dbReference>
<dbReference type="GO" id="GO:0006310">
    <property type="term" value="P:DNA recombination"/>
    <property type="evidence" value="ECO:0007669"/>
    <property type="project" value="UniProtKB-KW"/>
</dbReference>
<comment type="caution">
    <text evidence="23">The sequence shown here is derived from an EMBL/GenBank/DDBJ whole genome shotgun (WGS) entry which is preliminary data.</text>
</comment>
<evidence type="ECO:0000256" key="3">
    <source>
        <dbReference type="ARBA" id="ARBA00022598"/>
    </source>
</evidence>
<evidence type="ECO:0000256" key="20">
    <source>
        <dbReference type="ARBA" id="ARBA00034003"/>
    </source>
</evidence>
<keyword evidence="3 23" id="KW-0436">Ligase</keyword>
<dbReference type="Gene3D" id="2.40.50.140">
    <property type="entry name" value="Nucleic acid-binding proteins"/>
    <property type="match status" value="1"/>
</dbReference>
<dbReference type="Pfam" id="PF21686">
    <property type="entry name" value="LigD_Prim-Pol"/>
    <property type="match status" value="1"/>
</dbReference>
<keyword evidence="8" id="KW-0547">Nucleotide-binding</keyword>
<dbReference type="EC" id="6.5.1.1" evidence="2"/>
<keyword evidence="13" id="KW-0239">DNA-directed DNA polymerase</keyword>
<accession>A0AAP2GLB0</accession>
<dbReference type="CDD" id="cd07971">
    <property type="entry name" value="OBF_DNA_ligase_LigD"/>
    <property type="match status" value="1"/>
</dbReference>
<dbReference type="RefSeq" id="WP_254168630.1">
    <property type="nucleotide sequence ID" value="NZ_JAHESF010000036.1"/>
</dbReference>
<feature type="domain" description="ATP-dependent DNA ligase family profile" evidence="22">
    <location>
        <begin position="355"/>
        <end position="477"/>
    </location>
</feature>
<evidence type="ECO:0000256" key="6">
    <source>
        <dbReference type="ARBA" id="ARBA00022722"/>
    </source>
</evidence>
<dbReference type="NCBIfam" id="TIGR02776">
    <property type="entry name" value="NHEJ_ligase_prk"/>
    <property type="match status" value="1"/>
</dbReference>
<dbReference type="GO" id="GO:0003910">
    <property type="term" value="F:DNA ligase (ATP) activity"/>
    <property type="evidence" value="ECO:0007669"/>
    <property type="project" value="UniProtKB-EC"/>
</dbReference>
<evidence type="ECO:0000256" key="15">
    <source>
        <dbReference type="ARBA" id="ARBA00023172"/>
    </source>
</evidence>
<keyword evidence="11" id="KW-0269">Exonuclease</keyword>
<comment type="cofactor">
    <cofactor evidence="1">
        <name>Mn(2+)</name>
        <dbReference type="ChEBI" id="CHEBI:29035"/>
    </cofactor>
</comment>
<organism evidence="23 24">
    <name type="scientific">Chryseosolibacter histidini</name>
    <dbReference type="NCBI Taxonomy" id="2782349"/>
    <lineage>
        <taxon>Bacteria</taxon>
        <taxon>Pseudomonadati</taxon>
        <taxon>Bacteroidota</taxon>
        <taxon>Cytophagia</taxon>
        <taxon>Cytophagales</taxon>
        <taxon>Chryseotaleaceae</taxon>
        <taxon>Chryseosolibacter</taxon>
    </lineage>
</organism>
<keyword evidence="10" id="KW-0378">Hydrolase</keyword>
<dbReference type="GO" id="GO:0005524">
    <property type="term" value="F:ATP binding"/>
    <property type="evidence" value="ECO:0007669"/>
    <property type="project" value="UniProtKB-KW"/>
</dbReference>
<evidence type="ECO:0000256" key="8">
    <source>
        <dbReference type="ARBA" id="ARBA00022741"/>
    </source>
</evidence>
<feature type="compositionally biased region" description="Basic residues" evidence="21">
    <location>
        <begin position="216"/>
        <end position="227"/>
    </location>
</feature>
<dbReference type="InterPro" id="IPR012309">
    <property type="entry name" value="DNA_ligase_ATP-dep_C"/>
</dbReference>
<dbReference type="InterPro" id="IPR014145">
    <property type="entry name" value="LigD_pol_dom"/>
</dbReference>
<keyword evidence="7" id="KW-0479">Metal-binding</keyword>
<evidence type="ECO:0000256" key="7">
    <source>
        <dbReference type="ARBA" id="ARBA00022723"/>
    </source>
</evidence>
<protein>
    <recommendedName>
        <fullName evidence="2">DNA ligase (ATP)</fullName>
        <ecNumber evidence="2">6.5.1.1</ecNumber>
    </recommendedName>
    <alternativeName>
        <fullName evidence="19">NHEJ DNA polymerase</fullName>
    </alternativeName>
</protein>
<keyword evidence="15" id="KW-0233">DNA recombination</keyword>
<evidence type="ECO:0000256" key="5">
    <source>
        <dbReference type="ARBA" id="ARBA00022695"/>
    </source>
</evidence>
<evidence type="ECO:0000256" key="18">
    <source>
        <dbReference type="ARBA" id="ARBA00023268"/>
    </source>
</evidence>